<keyword evidence="2" id="KW-0812">Transmembrane</keyword>
<evidence type="ECO:0000256" key="1">
    <source>
        <dbReference type="SAM" id="MobiDB-lite"/>
    </source>
</evidence>
<feature type="transmembrane region" description="Helical" evidence="2">
    <location>
        <begin position="158"/>
        <end position="175"/>
    </location>
</feature>
<dbReference type="GeneID" id="89942216"/>
<feature type="compositionally biased region" description="Basic and acidic residues" evidence="1">
    <location>
        <begin position="11"/>
        <end position="25"/>
    </location>
</feature>
<name>A0AAN6QGA9_9PEZI</name>
<comment type="caution">
    <text evidence="3">The sequence shown here is derived from an EMBL/GenBank/DDBJ whole genome shotgun (WGS) entry which is preliminary data.</text>
</comment>
<protein>
    <submittedName>
        <fullName evidence="3">Uncharacterized protein</fullName>
    </submittedName>
</protein>
<feature type="compositionally biased region" description="Low complexity" evidence="1">
    <location>
        <begin position="387"/>
        <end position="414"/>
    </location>
</feature>
<dbReference type="AlphaFoldDB" id="A0AAN6QGA9"/>
<keyword evidence="2" id="KW-0472">Membrane</keyword>
<feature type="transmembrane region" description="Helical" evidence="2">
    <location>
        <begin position="187"/>
        <end position="211"/>
    </location>
</feature>
<organism evidence="3 4">
    <name type="scientific">Canariomyces notabilis</name>
    <dbReference type="NCBI Taxonomy" id="2074819"/>
    <lineage>
        <taxon>Eukaryota</taxon>
        <taxon>Fungi</taxon>
        <taxon>Dikarya</taxon>
        <taxon>Ascomycota</taxon>
        <taxon>Pezizomycotina</taxon>
        <taxon>Sordariomycetes</taxon>
        <taxon>Sordariomycetidae</taxon>
        <taxon>Sordariales</taxon>
        <taxon>Chaetomiaceae</taxon>
        <taxon>Canariomyces</taxon>
    </lineage>
</organism>
<keyword evidence="4" id="KW-1185">Reference proteome</keyword>
<keyword evidence="2" id="KW-1133">Transmembrane helix</keyword>
<reference evidence="3" key="2">
    <citation type="submission" date="2023-05" db="EMBL/GenBank/DDBJ databases">
        <authorList>
            <consortium name="Lawrence Berkeley National Laboratory"/>
            <person name="Steindorff A."/>
            <person name="Hensen N."/>
            <person name="Bonometti L."/>
            <person name="Westerberg I."/>
            <person name="Brannstrom I.O."/>
            <person name="Guillou S."/>
            <person name="Cros-Aarteil S."/>
            <person name="Calhoun S."/>
            <person name="Haridas S."/>
            <person name="Kuo A."/>
            <person name="Mondo S."/>
            <person name="Pangilinan J."/>
            <person name="Riley R."/>
            <person name="Labutti K."/>
            <person name="Andreopoulos B."/>
            <person name="Lipzen A."/>
            <person name="Chen C."/>
            <person name="Yanf M."/>
            <person name="Daum C."/>
            <person name="Ng V."/>
            <person name="Clum A."/>
            <person name="Ohm R."/>
            <person name="Martin F."/>
            <person name="Silar P."/>
            <person name="Natvig D."/>
            <person name="Lalanne C."/>
            <person name="Gautier V."/>
            <person name="Ament-Velasquez S.L."/>
            <person name="Kruys A."/>
            <person name="Hutchinson M.I."/>
            <person name="Powell A.J."/>
            <person name="Barry K."/>
            <person name="Miller A.N."/>
            <person name="Grigoriev I.V."/>
            <person name="Debuchy R."/>
            <person name="Gladieux P."/>
            <person name="Thoren M.H."/>
            <person name="Johannesson H."/>
        </authorList>
    </citation>
    <scope>NUCLEOTIDE SEQUENCE</scope>
    <source>
        <strain evidence="3">CBS 508.74</strain>
    </source>
</reference>
<feature type="transmembrane region" description="Helical" evidence="2">
    <location>
        <begin position="245"/>
        <end position="266"/>
    </location>
</feature>
<dbReference type="EMBL" id="MU853358">
    <property type="protein sequence ID" value="KAK4109086.1"/>
    <property type="molecule type" value="Genomic_DNA"/>
</dbReference>
<evidence type="ECO:0000256" key="2">
    <source>
        <dbReference type="SAM" id="Phobius"/>
    </source>
</evidence>
<evidence type="ECO:0000313" key="4">
    <source>
        <dbReference type="Proteomes" id="UP001302812"/>
    </source>
</evidence>
<feature type="region of interest" description="Disordered" evidence="1">
    <location>
        <begin position="362"/>
        <end position="423"/>
    </location>
</feature>
<feature type="region of interest" description="Disordered" evidence="1">
    <location>
        <begin position="1"/>
        <end position="86"/>
    </location>
</feature>
<accession>A0AAN6QGA9</accession>
<feature type="compositionally biased region" description="Basic and acidic residues" evidence="1">
    <location>
        <begin position="33"/>
        <end position="52"/>
    </location>
</feature>
<dbReference type="RefSeq" id="XP_064666656.1">
    <property type="nucleotide sequence ID" value="XM_064818091.1"/>
</dbReference>
<evidence type="ECO:0000313" key="3">
    <source>
        <dbReference type="EMBL" id="KAK4109086.1"/>
    </source>
</evidence>
<proteinExistence type="predicted"/>
<dbReference type="Proteomes" id="UP001302812">
    <property type="component" value="Unassembled WGS sequence"/>
</dbReference>
<reference evidence="3" key="1">
    <citation type="journal article" date="2023" name="Mol. Phylogenet. Evol.">
        <title>Genome-scale phylogeny and comparative genomics of the fungal order Sordariales.</title>
        <authorList>
            <person name="Hensen N."/>
            <person name="Bonometti L."/>
            <person name="Westerberg I."/>
            <person name="Brannstrom I.O."/>
            <person name="Guillou S."/>
            <person name="Cros-Aarteil S."/>
            <person name="Calhoun S."/>
            <person name="Haridas S."/>
            <person name="Kuo A."/>
            <person name="Mondo S."/>
            <person name="Pangilinan J."/>
            <person name="Riley R."/>
            <person name="LaButti K."/>
            <person name="Andreopoulos B."/>
            <person name="Lipzen A."/>
            <person name="Chen C."/>
            <person name="Yan M."/>
            <person name="Daum C."/>
            <person name="Ng V."/>
            <person name="Clum A."/>
            <person name="Steindorff A."/>
            <person name="Ohm R.A."/>
            <person name="Martin F."/>
            <person name="Silar P."/>
            <person name="Natvig D.O."/>
            <person name="Lalanne C."/>
            <person name="Gautier V."/>
            <person name="Ament-Velasquez S.L."/>
            <person name="Kruys A."/>
            <person name="Hutchinson M.I."/>
            <person name="Powell A.J."/>
            <person name="Barry K."/>
            <person name="Miller A.N."/>
            <person name="Grigoriev I.V."/>
            <person name="Debuchy R."/>
            <person name="Gladieux P."/>
            <person name="Hiltunen Thoren M."/>
            <person name="Johannesson H."/>
        </authorList>
    </citation>
    <scope>NUCLEOTIDE SEQUENCE</scope>
    <source>
        <strain evidence="3">CBS 508.74</strain>
    </source>
</reference>
<feature type="transmembrane region" description="Helical" evidence="2">
    <location>
        <begin position="113"/>
        <end position="138"/>
    </location>
</feature>
<gene>
    <name evidence="3" type="ORF">N656DRAFT_801210</name>
</gene>
<sequence length="423" mass="45764">MAGDDSAVTEPKTERPEGSEEKPQDNKGTSEQAEDRRGHRQSENEGRQHTERGSAPALPPRPLPPPHREVRKSQIQQHPPAIPFAPPVPYSPYPPVPVQFERPFSPRWHKTKLALGSLSIVTAAVIFGIGITLGWHFARFASGESSRVNVEFGVSGTAAGLAALTIGMDFLKIALSKRRQGMHPAALVTFHLIIWLVAIMAVVATSLYMTYGIDLDDYRYYDSSSREYVYRASITPSQLAVYEQVLLAFDCLLLLTHFVLFVGFCVETNHLEKARKQAKLSAIYLGVGAPAGAPYPGSPYPLYGMAQPLGPQLGAQGAQYPPTMMPQMPPQMARMSGSVPPQQGVLYGGYYAPIPLTAAGVPPRHQRPNSVAPLEYYAPPVAPAPPSTGVASPQQQPSAPAAPREYYARPTAPADAGRGRVDA</sequence>